<accession>A0A0S2ILS9</accession>
<evidence type="ECO:0000313" key="2">
    <source>
        <dbReference type="Proteomes" id="UP000058857"/>
    </source>
</evidence>
<gene>
    <name evidence="1" type="ORF">LBBP_00259</name>
</gene>
<proteinExistence type="predicted"/>
<sequence length="38" mass="4248">MILPAYEFPPKTTGDLFQLLISKLNLHSFSIVLKSGLD</sequence>
<dbReference type="Proteomes" id="UP000058857">
    <property type="component" value="Chromosome 1"/>
</dbReference>
<evidence type="ECO:0000313" key="1">
    <source>
        <dbReference type="EMBL" id="ALO24624.1"/>
    </source>
</evidence>
<organism evidence="1">
    <name type="scientific">Leptospira borgpetersenii serovar Ballum</name>
    <dbReference type="NCBI Taxonomy" id="280505"/>
    <lineage>
        <taxon>Bacteria</taxon>
        <taxon>Pseudomonadati</taxon>
        <taxon>Spirochaetota</taxon>
        <taxon>Spirochaetia</taxon>
        <taxon>Leptospirales</taxon>
        <taxon>Leptospiraceae</taxon>
        <taxon>Leptospira</taxon>
    </lineage>
</organism>
<dbReference type="AlphaFoldDB" id="A0A0S2ILS9"/>
<name>A0A0S2ILS9_LEPBO</name>
<protein>
    <submittedName>
        <fullName evidence="1">Uncharacterized protein</fullName>
    </submittedName>
</protein>
<dbReference type="EMBL" id="CP012029">
    <property type="protein sequence ID" value="ALO24624.1"/>
    <property type="molecule type" value="Genomic_DNA"/>
</dbReference>
<reference evidence="1 2" key="1">
    <citation type="journal article" date="2015" name="PLoS Negl. Trop. Dis.">
        <title>Distribution of Plasmids in Distinct Leptospira Pathogenic Species.</title>
        <authorList>
            <person name="Wang Y."/>
            <person name="Zhuang X."/>
            <person name="Zhong Y."/>
            <person name="Zhang C."/>
            <person name="Zhang Y."/>
            <person name="Zeng L."/>
            <person name="Zhu Y."/>
            <person name="He P."/>
            <person name="Dong K."/>
            <person name="Pal U."/>
            <person name="Guo X."/>
            <person name="Qin J."/>
        </authorList>
    </citation>
    <scope>NUCLEOTIDE SEQUENCE [LARGE SCALE GENOMIC DNA]</scope>
    <source>
        <strain evidence="1 2">56604</strain>
    </source>
</reference>